<dbReference type="SUPFAM" id="SSF50998">
    <property type="entry name" value="Quinoprotein alcohol dehydrogenase-like"/>
    <property type="match status" value="1"/>
</dbReference>
<evidence type="ECO:0000256" key="2">
    <source>
        <dbReference type="ARBA" id="ARBA00008387"/>
    </source>
</evidence>
<feature type="compositionally biased region" description="Acidic residues" evidence="7">
    <location>
        <begin position="512"/>
        <end position="529"/>
    </location>
</feature>
<keyword evidence="8" id="KW-0472">Membrane</keyword>
<evidence type="ECO:0000256" key="4">
    <source>
        <dbReference type="ARBA" id="ARBA00022723"/>
    </source>
</evidence>
<evidence type="ECO:0000313" key="10">
    <source>
        <dbReference type="EMBL" id="SFM82315.1"/>
    </source>
</evidence>
<dbReference type="EMBL" id="FOUU01000004">
    <property type="protein sequence ID" value="SFM82315.1"/>
    <property type="molecule type" value="Genomic_DNA"/>
</dbReference>
<feature type="domain" description="VWFA" evidence="9">
    <location>
        <begin position="170"/>
        <end position="397"/>
    </location>
</feature>
<name>A0A1I4U0A9_9BACT</name>
<comment type="similarity">
    <text evidence="2">Belongs to the PilY1 family.</text>
</comment>
<accession>A0A1I4U0A9</accession>
<reference evidence="10 11" key="1">
    <citation type="submission" date="2016-10" db="EMBL/GenBank/DDBJ databases">
        <authorList>
            <person name="de Groot N.N."/>
        </authorList>
    </citation>
    <scope>NUCLEOTIDE SEQUENCE [LARGE SCALE GENOMIC DNA]</scope>
    <source>
        <strain evidence="10 11">DSM 9990</strain>
    </source>
</reference>
<comment type="subcellular location">
    <subcellularLocation>
        <location evidence="1">Fimbrium</location>
    </subcellularLocation>
</comment>
<evidence type="ECO:0000256" key="8">
    <source>
        <dbReference type="SAM" id="Phobius"/>
    </source>
</evidence>
<organism evidence="10 11">
    <name type="scientific">Thermodesulforhabdus norvegica</name>
    <dbReference type="NCBI Taxonomy" id="39841"/>
    <lineage>
        <taxon>Bacteria</taxon>
        <taxon>Pseudomonadati</taxon>
        <taxon>Thermodesulfobacteriota</taxon>
        <taxon>Syntrophobacteria</taxon>
        <taxon>Syntrophobacterales</taxon>
        <taxon>Thermodesulforhabdaceae</taxon>
        <taxon>Thermodesulforhabdus</taxon>
    </lineage>
</organism>
<evidence type="ECO:0000256" key="6">
    <source>
        <dbReference type="ARBA" id="ARBA00023263"/>
    </source>
</evidence>
<dbReference type="InterPro" id="IPR002035">
    <property type="entry name" value="VWF_A"/>
</dbReference>
<dbReference type="InterPro" id="IPR036465">
    <property type="entry name" value="vWFA_dom_sf"/>
</dbReference>
<dbReference type="Pfam" id="PF05567">
    <property type="entry name" value="T4P_PilY1"/>
    <property type="match status" value="1"/>
</dbReference>
<keyword evidence="6" id="KW-0281">Fimbrium</keyword>
<evidence type="ECO:0000256" key="3">
    <source>
        <dbReference type="ARBA" id="ARBA00022558"/>
    </source>
</evidence>
<dbReference type="InterPro" id="IPR015943">
    <property type="entry name" value="WD40/YVTN_repeat-like_dom_sf"/>
</dbReference>
<dbReference type="Gene3D" id="2.130.10.10">
    <property type="entry name" value="YVTN repeat-like/Quinoprotein amine dehydrogenase"/>
    <property type="match status" value="1"/>
</dbReference>
<protein>
    <submittedName>
        <fullName evidence="10">von Willebrand factor type A domain-containing protein</fullName>
    </submittedName>
</protein>
<dbReference type="AlphaFoldDB" id="A0A1I4U0A9"/>
<dbReference type="GO" id="GO:0009289">
    <property type="term" value="C:pilus"/>
    <property type="evidence" value="ECO:0007669"/>
    <property type="project" value="UniProtKB-SubCell"/>
</dbReference>
<dbReference type="SUPFAM" id="SSF53300">
    <property type="entry name" value="vWA-like"/>
    <property type="match status" value="1"/>
</dbReference>
<evidence type="ECO:0000259" key="9">
    <source>
        <dbReference type="PROSITE" id="PS50234"/>
    </source>
</evidence>
<dbReference type="InterPro" id="IPR011047">
    <property type="entry name" value="Quinoprotein_ADH-like_sf"/>
</dbReference>
<dbReference type="Proteomes" id="UP000199611">
    <property type="component" value="Unassembled WGS sequence"/>
</dbReference>
<evidence type="ECO:0000256" key="5">
    <source>
        <dbReference type="ARBA" id="ARBA00022837"/>
    </source>
</evidence>
<keyword evidence="8" id="KW-0812">Transmembrane</keyword>
<keyword evidence="8" id="KW-1133">Transmembrane helix</keyword>
<proteinExistence type="inferred from homology"/>
<gene>
    <name evidence="10" type="ORF">SAMN05660836_01620</name>
</gene>
<evidence type="ECO:0000256" key="1">
    <source>
        <dbReference type="ARBA" id="ARBA00004561"/>
    </source>
</evidence>
<feature type="transmembrane region" description="Helical" evidence="8">
    <location>
        <begin position="12"/>
        <end position="29"/>
    </location>
</feature>
<keyword evidence="3" id="KW-1029">Fimbrium biogenesis</keyword>
<dbReference type="OrthoDB" id="7156875at2"/>
<evidence type="ECO:0000256" key="7">
    <source>
        <dbReference type="SAM" id="MobiDB-lite"/>
    </source>
</evidence>
<dbReference type="RefSeq" id="WP_093394862.1">
    <property type="nucleotide sequence ID" value="NZ_FOUU01000004.1"/>
</dbReference>
<keyword evidence="4" id="KW-0479">Metal-binding</keyword>
<dbReference type="PROSITE" id="PS50234">
    <property type="entry name" value="VWFA"/>
    <property type="match status" value="1"/>
</dbReference>
<sequence>MRGSKKNVKKLWPWVLIIVGIALASYGLLRTSGNAFADEDSVCGEVPLYLGRYVAPDILMIVDLSGSMGYGLRPDWSPVYDPSTTYQGHYTDLGREGYVYNRRAYYDSGYFVVYPCWESPDDINRTPLNSHCPGTANPRSVYIDDILENYGIAEWSYHDDHDTPPYASQEIPKLYENDTVLLGNYLNTTRIEVVANAIKRLVADASLAMGLGFFKATFGQYANYTRIYEGVEAFSEEHFQELVDAIDNVAHEPISGCDGCYRVHAMQGTPFSPSIIAARKYFNRQKPDVDGDYYTPGRCSKKFVIFLTDGIGNIDSTVDNVRQRTIDLVQSGVTPIAVGFNLPEDEDSQLREMARVANQYADGDNTYALHKDNDNDGVPDPYIARNPQELAETLREIIYEIKQTVFKTGSGAARRTALGNTVVYTAFNLTDWTGEVSTSSFTYGCANCHSPSEVRNLARWNYFTDEDGDGKLDILDEDRDGDGKLDTEYEDRDSDGHLDVDEDTNGNGQLDPGEDVDGDGNLDVAEDLDGDGHLDIPEDMDGDGNLDKPEPINYEALQQFLENEDQVRDKMGEGALVNYSVGKIESIIKILKGELPDAEWWSMEDGWNTTSTLPCGETRNIKYQNGTQLLDFTGAVGGLTEDQVKFIRGEMGCGDMPQGDFRLRERPLGDIISSEPRISGDLIWVTANDGMLHAFDVNTGEEKFAFIPESVLSRYLTSNYFYNSYCHEFFFDGTPTIQEVGNSTYLVVGLGRGGSEYFAFDITNAPDSVSLKWHVSDPGLGETWNEVKFVRCGESDWRVFLPSGYVEDPELWANQKAFLKAVNIDSGSEIATVYLGSEGANMPATPGSAVDLNEDLTADRLYVGDLLGRMWRLSDPCTGTISSEAVIDLGSDHPITASVTAAATNNGVWLYFGTGKYWDIDDLTDNTEQYLIGMRDSGTTLTLGDLEDRGFTTEGEYRITDSSTSCTLATNGWKVTLTGGERVITPPLLFGGYVFFLTFVPTGDECEGTGETWLYGLPARRGCLNELDQPLFDINNDGLFDENDLVEGKPPVAMKLGSGVPGSEPVVLTEQVIVATTTETSRQIRVNVKPITLRQGTWTDVDVQMK</sequence>
<dbReference type="GO" id="GO:0046872">
    <property type="term" value="F:metal ion binding"/>
    <property type="evidence" value="ECO:0007669"/>
    <property type="project" value="UniProtKB-KW"/>
</dbReference>
<keyword evidence="11" id="KW-1185">Reference proteome</keyword>
<keyword evidence="5" id="KW-0106">Calcium</keyword>
<dbReference type="InterPro" id="IPR008707">
    <property type="entry name" value="B-propeller_PilY1"/>
</dbReference>
<feature type="region of interest" description="Disordered" evidence="7">
    <location>
        <begin position="469"/>
        <end position="540"/>
    </location>
</feature>
<dbReference type="STRING" id="39841.SAMN05660836_01620"/>
<dbReference type="Gene3D" id="3.40.50.410">
    <property type="entry name" value="von Willebrand factor, type A domain"/>
    <property type="match status" value="1"/>
</dbReference>
<evidence type="ECO:0000313" key="11">
    <source>
        <dbReference type="Proteomes" id="UP000199611"/>
    </source>
</evidence>